<protein>
    <recommendedName>
        <fullName evidence="4">DUF4829 domain-containing protein</fullName>
    </recommendedName>
</protein>
<evidence type="ECO:0000313" key="2">
    <source>
        <dbReference type="EMBL" id="MQL51049.1"/>
    </source>
</evidence>
<gene>
    <name evidence="2" type="ORF">GFC01_01940</name>
</gene>
<name>A0A6N7IN72_9FIRM</name>
<comment type="caution">
    <text evidence="2">The sequence shown here is derived from an EMBL/GenBank/DDBJ whole genome shotgun (WGS) entry which is preliminary data.</text>
</comment>
<dbReference type="AlphaFoldDB" id="A0A6N7IN72"/>
<evidence type="ECO:0000313" key="3">
    <source>
        <dbReference type="Proteomes" id="UP000441717"/>
    </source>
</evidence>
<dbReference type="PROSITE" id="PS51257">
    <property type="entry name" value="PROKAR_LIPOPROTEIN"/>
    <property type="match status" value="1"/>
</dbReference>
<sequence length="138" mass="15710">MKKKHFIFVILAIMLLAVSCNQTNQAADQMTIEQMALQNFKPLLELNPVVADNFVDKEKVQAAINAKQKYYRDNGISNVAVSNVSVVKSNIQGNEGIVDLKYDIAYMKNGKNFSLKDKAFTLNFVKRSNKWLMEDFLE</sequence>
<evidence type="ECO:0008006" key="4">
    <source>
        <dbReference type="Google" id="ProtNLM"/>
    </source>
</evidence>
<proteinExistence type="predicted"/>
<evidence type="ECO:0000256" key="1">
    <source>
        <dbReference type="SAM" id="SignalP"/>
    </source>
</evidence>
<dbReference type="EMBL" id="WHYR01000003">
    <property type="protein sequence ID" value="MQL51049.1"/>
    <property type="molecule type" value="Genomic_DNA"/>
</dbReference>
<keyword evidence="1" id="KW-0732">Signal</keyword>
<feature type="chain" id="PRO_5026715965" description="DUF4829 domain-containing protein" evidence="1">
    <location>
        <begin position="27"/>
        <end position="138"/>
    </location>
</feature>
<dbReference type="RefSeq" id="WP_152944960.1">
    <property type="nucleotide sequence ID" value="NZ_WHYR01000003.1"/>
</dbReference>
<organism evidence="2 3">
    <name type="scientific">Desulfofundulus thermobenzoicus</name>
    <dbReference type="NCBI Taxonomy" id="29376"/>
    <lineage>
        <taxon>Bacteria</taxon>
        <taxon>Bacillati</taxon>
        <taxon>Bacillota</taxon>
        <taxon>Clostridia</taxon>
        <taxon>Eubacteriales</taxon>
        <taxon>Peptococcaceae</taxon>
        <taxon>Desulfofundulus</taxon>
    </lineage>
</organism>
<accession>A0A6N7IN72</accession>
<feature type="signal peptide" evidence="1">
    <location>
        <begin position="1"/>
        <end position="26"/>
    </location>
</feature>
<dbReference type="Proteomes" id="UP000441717">
    <property type="component" value="Unassembled WGS sequence"/>
</dbReference>
<keyword evidence="3" id="KW-1185">Reference proteome</keyword>
<reference evidence="2 3" key="1">
    <citation type="submission" date="2019-10" db="EMBL/GenBank/DDBJ databases">
        <title>Comparative genomics of sulfur disproportionating microorganisms.</title>
        <authorList>
            <person name="Ward L.M."/>
            <person name="Bertran E."/>
            <person name="Johnston D."/>
        </authorList>
    </citation>
    <scope>NUCLEOTIDE SEQUENCE [LARGE SCALE GENOMIC DNA]</scope>
    <source>
        <strain evidence="2 3">DSM 14055</strain>
    </source>
</reference>